<feature type="region of interest" description="Disordered" evidence="2">
    <location>
        <begin position="553"/>
        <end position="601"/>
    </location>
</feature>
<feature type="compositionally biased region" description="Low complexity" evidence="2">
    <location>
        <begin position="196"/>
        <end position="206"/>
    </location>
</feature>
<feature type="compositionally biased region" description="Polar residues" evidence="2">
    <location>
        <begin position="719"/>
        <end position="728"/>
    </location>
</feature>
<dbReference type="Proteomes" id="UP000015101">
    <property type="component" value="Unassembled WGS sequence"/>
</dbReference>
<keyword evidence="5" id="KW-1185">Reference proteome</keyword>
<dbReference type="KEGG" id="hro:HELRODRAFT_166022"/>
<evidence type="ECO:0000313" key="5">
    <source>
        <dbReference type="Proteomes" id="UP000015101"/>
    </source>
</evidence>
<dbReference type="CTD" id="20201319"/>
<reference evidence="3 5" key="2">
    <citation type="journal article" date="2013" name="Nature">
        <title>Insights into bilaterian evolution from three spiralian genomes.</title>
        <authorList>
            <person name="Simakov O."/>
            <person name="Marletaz F."/>
            <person name="Cho S.J."/>
            <person name="Edsinger-Gonzales E."/>
            <person name="Havlak P."/>
            <person name="Hellsten U."/>
            <person name="Kuo D.H."/>
            <person name="Larsson T."/>
            <person name="Lv J."/>
            <person name="Arendt D."/>
            <person name="Savage R."/>
            <person name="Osoegawa K."/>
            <person name="de Jong P."/>
            <person name="Grimwood J."/>
            <person name="Chapman J.A."/>
            <person name="Shapiro H."/>
            <person name="Aerts A."/>
            <person name="Otillar R.P."/>
            <person name="Terry A.Y."/>
            <person name="Boore J.L."/>
            <person name="Grigoriev I.V."/>
            <person name="Lindberg D.R."/>
            <person name="Seaver E.C."/>
            <person name="Weisblat D.A."/>
            <person name="Putnam N.H."/>
            <person name="Rokhsar D.S."/>
        </authorList>
    </citation>
    <scope>NUCLEOTIDE SEQUENCE</scope>
</reference>
<evidence type="ECO:0000313" key="3">
    <source>
        <dbReference type="EMBL" id="ESN90363.1"/>
    </source>
</evidence>
<feature type="coiled-coil region" evidence="1">
    <location>
        <begin position="768"/>
        <end position="809"/>
    </location>
</feature>
<dbReference type="EMBL" id="KB097753">
    <property type="protein sequence ID" value="ESN90363.1"/>
    <property type="molecule type" value="Genomic_DNA"/>
</dbReference>
<name>T1EXL9_HELRO</name>
<evidence type="ECO:0000313" key="4">
    <source>
        <dbReference type="EnsemblMetazoa" id="HelroP166022"/>
    </source>
</evidence>
<feature type="compositionally biased region" description="Basic and acidic residues" evidence="2">
    <location>
        <begin position="99"/>
        <end position="110"/>
    </location>
</feature>
<organism evidence="4 5">
    <name type="scientific">Helobdella robusta</name>
    <name type="common">Californian leech</name>
    <dbReference type="NCBI Taxonomy" id="6412"/>
    <lineage>
        <taxon>Eukaryota</taxon>
        <taxon>Metazoa</taxon>
        <taxon>Spiralia</taxon>
        <taxon>Lophotrochozoa</taxon>
        <taxon>Annelida</taxon>
        <taxon>Clitellata</taxon>
        <taxon>Hirudinea</taxon>
        <taxon>Rhynchobdellida</taxon>
        <taxon>Glossiphoniidae</taxon>
        <taxon>Helobdella</taxon>
    </lineage>
</organism>
<accession>T1EXL9</accession>
<feature type="compositionally biased region" description="Low complexity" evidence="2">
    <location>
        <begin position="63"/>
        <end position="76"/>
    </location>
</feature>
<dbReference type="GeneID" id="20201319"/>
<sequence length="814" mass="89271">MSDEQYFNNGSHANDRNDVTANSNNNAKKHAAIPIGDVTKKPVGRSNTFAATTNHNDPHNFHHFPITRTTGATTPARRSRPLRRRRKNSYNDEADDSDDGRLDDHNDHKNAPLISPNCIYTEREVADCEAFNDSQTAVSCDHDSSDNGELLSPLQTTKYAAADGISADVVVDEERKITFKSYNKSGKPPSKPSTPPSITSPSSSGNNVSVVYIKSDTSDATAAEFNILDEGILRCFNKKLVNESTNNKTINVDSSRVLNNGQFNDKRVSCSSENEALRSFDFIHAEYKEHAAVATEASNNYQHAGVVDDNNAAGSSDQQQEPIMVQNVVLLSDDANKNIDGFSQDLDVNEKCLSRQMLDCISVDAPDDGVILPSSLRASMNSRHRRFAKNGRLSSKSHQSGINPEFVGVIRVGSVREKSKNYNSVKDRDFFTKPIVETKSVSNLYDDNLNLCNNINVDCDANNHTKSQDNIFAAAVHADDKEVQKGVSVNTIAQMFDQHATNSHGRNIVHDTSCSSINCDVSKNNIGSNQTILDNGCPIPNAASTFLNGTTTDSSANKVGPNLTKAFPTTSTVSPQISKQSQQSATKNAEQSQQKSTATLSVVKRSSSLYAKNVSRGGNFNNQVEASTPISPQDKSPRKFPGKSLNEFNNKNTNIGNQTIVTGSKSPPSSTSLDHNNNITNAYKKTANAERRTGNSMKPHDDVNCNGSRFEAINRRSSTEVSSRSGGHNTNFTTNNKNIKRFDGYNNPATTNVSMSHGESTCNDLIGVDNLLQEYQKQQKEINHLKMLVEQKDLKIQKLEEELQKSKSKRYQAN</sequence>
<feature type="compositionally biased region" description="Polar residues" evidence="2">
    <location>
        <begin position="646"/>
        <end position="676"/>
    </location>
</feature>
<reference evidence="4" key="3">
    <citation type="submission" date="2015-06" db="UniProtKB">
        <authorList>
            <consortium name="EnsemblMetazoa"/>
        </authorList>
    </citation>
    <scope>IDENTIFICATION</scope>
</reference>
<dbReference type="EMBL" id="AMQM01002243">
    <property type="status" value="NOT_ANNOTATED_CDS"/>
    <property type="molecule type" value="Genomic_DNA"/>
</dbReference>
<feature type="compositionally biased region" description="Polar residues" evidence="2">
    <location>
        <begin position="567"/>
        <end position="601"/>
    </location>
</feature>
<proteinExistence type="predicted"/>
<feature type="compositionally biased region" description="Basic residues" evidence="2">
    <location>
        <begin position="77"/>
        <end position="88"/>
    </location>
</feature>
<feature type="compositionally biased region" description="Polar residues" evidence="2">
    <location>
        <begin position="613"/>
        <end position="634"/>
    </location>
</feature>
<dbReference type="RefSeq" id="XP_009031311.1">
    <property type="nucleotide sequence ID" value="XM_009033063.1"/>
</dbReference>
<keyword evidence="1" id="KW-0175">Coiled coil</keyword>
<reference evidence="5" key="1">
    <citation type="submission" date="2012-12" db="EMBL/GenBank/DDBJ databases">
        <authorList>
            <person name="Hellsten U."/>
            <person name="Grimwood J."/>
            <person name="Chapman J.A."/>
            <person name="Shapiro H."/>
            <person name="Aerts A."/>
            <person name="Otillar R.P."/>
            <person name="Terry A.Y."/>
            <person name="Boore J.L."/>
            <person name="Simakov O."/>
            <person name="Marletaz F."/>
            <person name="Cho S.-J."/>
            <person name="Edsinger-Gonzales E."/>
            <person name="Havlak P."/>
            <person name="Kuo D.-H."/>
            <person name="Larsson T."/>
            <person name="Lv J."/>
            <person name="Arendt D."/>
            <person name="Savage R."/>
            <person name="Osoegawa K."/>
            <person name="de Jong P."/>
            <person name="Lindberg D.R."/>
            <person name="Seaver E.C."/>
            <person name="Weisblat D.A."/>
            <person name="Putnam N.H."/>
            <person name="Grigoriev I.V."/>
            <person name="Rokhsar D.S."/>
        </authorList>
    </citation>
    <scope>NUCLEOTIDE SEQUENCE</scope>
</reference>
<feature type="region of interest" description="Disordered" evidence="2">
    <location>
        <begin position="1"/>
        <end position="114"/>
    </location>
</feature>
<dbReference type="EnsemblMetazoa" id="HelroT166022">
    <property type="protein sequence ID" value="HelroP166022"/>
    <property type="gene ID" value="HelroG166022"/>
</dbReference>
<gene>
    <name evidence="4" type="primary">20201319</name>
    <name evidence="3" type="ORF">HELRODRAFT_166022</name>
</gene>
<dbReference type="AlphaFoldDB" id="T1EXL9"/>
<feature type="region of interest" description="Disordered" evidence="2">
    <location>
        <begin position="715"/>
        <end position="739"/>
    </location>
</feature>
<feature type="compositionally biased region" description="Polar residues" evidence="2">
    <location>
        <begin position="1"/>
        <end position="12"/>
    </location>
</feature>
<feature type="region of interest" description="Disordered" evidence="2">
    <location>
        <begin position="181"/>
        <end position="206"/>
    </location>
</feature>
<dbReference type="HOGENOM" id="CLU_346924_0_0_1"/>
<protein>
    <submittedName>
        <fullName evidence="3 4">Uncharacterized protein</fullName>
    </submittedName>
</protein>
<dbReference type="InParanoid" id="T1EXL9"/>
<evidence type="ECO:0000256" key="2">
    <source>
        <dbReference type="SAM" id="MobiDB-lite"/>
    </source>
</evidence>
<evidence type="ECO:0000256" key="1">
    <source>
        <dbReference type="SAM" id="Coils"/>
    </source>
</evidence>
<feature type="region of interest" description="Disordered" evidence="2">
    <location>
        <begin position="613"/>
        <end position="676"/>
    </location>
</feature>